<accession>B7ATV3</accession>
<reference evidence="14 15" key="2">
    <citation type="submission" date="2008-11" db="EMBL/GenBank/DDBJ databases">
        <authorList>
            <person name="Fulton L."/>
            <person name="Clifton S."/>
            <person name="Fulton B."/>
            <person name="Xu J."/>
            <person name="Minx P."/>
            <person name="Pepin K.H."/>
            <person name="Johnson M."/>
            <person name="Bhonagiri V."/>
            <person name="Nash W.E."/>
            <person name="Mardis E.R."/>
            <person name="Wilson R.K."/>
        </authorList>
    </citation>
    <scope>NUCLEOTIDE SEQUENCE [LARGE SCALE GENOMIC DNA]</scope>
    <source>
        <strain evidence="14 15">ATCC 43243</strain>
    </source>
</reference>
<dbReference type="GO" id="GO:0004222">
    <property type="term" value="F:metalloendopeptidase activity"/>
    <property type="evidence" value="ECO:0007669"/>
    <property type="project" value="InterPro"/>
</dbReference>
<keyword evidence="7 11" id="KW-0862">Zinc</keyword>
<comment type="cofactor">
    <cofactor evidence="1 11">
        <name>Zn(2+)</name>
        <dbReference type="ChEBI" id="CHEBI:29105"/>
    </cofactor>
</comment>
<dbReference type="SUPFAM" id="SSF50156">
    <property type="entry name" value="PDZ domain-like"/>
    <property type="match status" value="2"/>
</dbReference>
<dbReference type="EMBL" id="ABVQ01000036">
    <property type="protein sequence ID" value="EEC57087.1"/>
    <property type="molecule type" value="Genomic_DNA"/>
</dbReference>
<dbReference type="InterPro" id="IPR041489">
    <property type="entry name" value="PDZ_6"/>
</dbReference>
<keyword evidence="11" id="KW-0479">Metal-binding</keyword>
<feature type="transmembrane region" description="Helical" evidence="11">
    <location>
        <begin position="122"/>
        <end position="141"/>
    </location>
</feature>
<evidence type="ECO:0000256" key="2">
    <source>
        <dbReference type="ARBA" id="ARBA00004141"/>
    </source>
</evidence>
<evidence type="ECO:0000256" key="6">
    <source>
        <dbReference type="ARBA" id="ARBA00022801"/>
    </source>
</evidence>
<keyword evidence="9 11" id="KW-0482">Metalloprotease</keyword>
<dbReference type="STRING" id="483218.BACPEC_01575"/>
<dbReference type="PANTHER" id="PTHR42837">
    <property type="entry name" value="REGULATOR OF SIGMA-E PROTEASE RSEP"/>
    <property type="match status" value="1"/>
</dbReference>
<dbReference type="InterPro" id="IPR008915">
    <property type="entry name" value="Peptidase_M50"/>
</dbReference>
<keyword evidence="10 11" id="KW-0472">Membrane</keyword>
<keyword evidence="4" id="KW-0645">Protease</keyword>
<dbReference type="PROSITE" id="PS50106">
    <property type="entry name" value="PDZ"/>
    <property type="match status" value="2"/>
</dbReference>
<evidence type="ECO:0000256" key="8">
    <source>
        <dbReference type="ARBA" id="ARBA00022989"/>
    </source>
</evidence>
<evidence type="ECO:0000256" key="11">
    <source>
        <dbReference type="RuleBase" id="RU362031"/>
    </source>
</evidence>
<evidence type="ECO:0000256" key="12">
    <source>
        <dbReference type="SAM" id="MobiDB-lite"/>
    </source>
</evidence>
<dbReference type="Gene3D" id="2.30.42.10">
    <property type="match status" value="2"/>
</dbReference>
<dbReference type="CDD" id="cd23081">
    <property type="entry name" value="cpPDZ_EcRseP-like"/>
    <property type="match status" value="2"/>
</dbReference>
<evidence type="ECO:0000313" key="15">
    <source>
        <dbReference type="Proteomes" id="UP000003136"/>
    </source>
</evidence>
<feature type="domain" description="PDZ" evidence="13">
    <location>
        <begin position="193"/>
        <end position="294"/>
    </location>
</feature>
<feature type="compositionally biased region" description="Acidic residues" evidence="12">
    <location>
        <begin position="76"/>
        <end position="87"/>
    </location>
</feature>
<dbReference type="HOGENOM" id="CLU_025778_1_0_9"/>
<feature type="transmembrane region" description="Helical" evidence="11">
    <location>
        <begin position="6"/>
        <end position="25"/>
    </location>
</feature>
<proteinExistence type="inferred from homology"/>
<evidence type="ECO:0000313" key="14">
    <source>
        <dbReference type="EMBL" id="EEC57087.1"/>
    </source>
</evidence>
<evidence type="ECO:0000256" key="10">
    <source>
        <dbReference type="ARBA" id="ARBA00023136"/>
    </source>
</evidence>
<organism evidence="14 15">
    <name type="scientific">[Bacteroides] pectinophilus ATCC 43243</name>
    <dbReference type="NCBI Taxonomy" id="483218"/>
    <lineage>
        <taxon>Bacteria</taxon>
        <taxon>Bacillati</taxon>
        <taxon>Bacillota</taxon>
        <taxon>Clostridia</taxon>
        <taxon>Eubacteriales</taxon>
    </lineage>
</organism>
<evidence type="ECO:0000256" key="1">
    <source>
        <dbReference type="ARBA" id="ARBA00001947"/>
    </source>
</evidence>
<evidence type="ECO:0000259" key="13">
    <source>
        <dbReference type="PROSITE" id="PS50106"/>
    </source>
</evidence>
<dbReference type="InterPro" id="IPR036034">
    <property type="entry name" value="PDZ_sf"/>
</dbReference>
<dbReference type="Pfam" id="PF17820">
    <property type="entry name" value="PDZ_6"/>
    <property type="match status" value="2"/>
</dbReference>
<dbReference type="Proteomes" id="UP000003136">
    <property type="component" value="Unassembled WGS sequence"/>
</dbReference>
<evidence type="ECO:0000256" key="9">
    <source>
        <dbReference type="ARBA" id="ARBA00023049"/>
    </source>
</evidence>
<keyword evidence="8 11" id="KW-1133">Transmembrane helix</keyword>
<dbReference type="AlphaFoldDB" id="B7ATV3"/>
<keyword evidence="6 11" id="KW-0378">Hydrolase</keyword>
<dbReference type="SMART" id="SM00228">
    <property type="entry name" value="PDZ"/>
    <property type="match status" value="2"/>
</dbReference>
<dbReference type="GO" id="GO:0046872">
    <property type="term" value="F:metal ion binding"/>
    <property type="evidence" value="ECO:0007669"/>
    <property type="project" value="UniProtKB-KW"/>
</dbReference>
<comment type="subcellular location">
    <subcellularLocation>
        <location evidence="2">Membrane</location>
        <topology evidence="2">Multi-pass membrane protein</topology>
    </subcellularLocation>
</comment>
<evidence type="ECO:0000256" key="4">
    <source>
        <dbReference type="ARBA" id="ARBA00022670"/>
    </source>
</evidence>
<name>B7ATV3_9FIRM</name>
<dbReference type="GO" id="GO:0006508">
    <property type="term" value="P:proteolysis"/>
    <property type="evidence" value="ECO:0007669"/>
    <property type="project" value="UniProtKB-KW"/>
</dbReference>
<dbReference type="GO" id="GO:0016020">
    <property type="term" value="C:membrane"/>
    <property type="evidence" value="ECO:0007669"/>
    <property type="project" value="UniProtKB-SubCell"/>
</dbReference>
<feature type="region of interest" description="Disordered" evidence="12">
    <location>
        <begin position="76"/>
        <end position="95"/>
    </location>
</feature>
<gene>
    <name evidence="14" type="ORF">BACPEC_01575</name>
</gene>
<dbReference type="InterPro" id="IPR004387">
    <property type="entry name" value="Pept_M50_Zn"/>
</dbReference>
<sequence>MNIVLAIIVLSVIIIVHELGHFILAKANGVMVMEFCIGFGPKLVSFKKGETVYSIKLLPFGGACIMLGEDFLDTEDEAEEGESEETSDNSAEKSVKEKYDMSRSFPAQSVWARMSILAAGPVFNFILAFVLSVIIIGFAGYDPCEVSAVADNSPASSAGLEAGDLITKINGHRVTFSRDLSLETLMHPDRTLNITYEREGQKYTAKVVPEYQKKVSYMTGITILSDCSIQTVENDSPAKKGGIKAGDKIKSIQGTEVENTQQIVDIIAACDGSEQTIVVERDGKELTLNVTPQMKERESYYTGLYSYGARQKAGALSTVGYAFKDVGYWIRTVFGSLGMMFRGQVSLDDVSGPVGVVSVIGDVVEESKSDGAFYVLLNLFNMTVMISANLGVMNLLPLPALDGGRLLFVILEILRGKPVAKEKEGIVHFAGMILLMILMVVVMFNDIKNLF</sequence>
<dbReference type="EC" id="3.4.24.-" evidence="11"/>
<feature type="transmembrane region" description="Helical" evidence="11">
    <location>
        <begin position="372"/>
        <end position="396"/>
    </location>
</feature>
<dbReference type="Pfam" id="PF02163">
    <property type="entry name" value="Peptidase_M50"/>
    <property type="match status" value="1"/>
</dbReference>
<evidence type="ECO:0000256" key="3">
    <source>
        <dbReference type="ARBA" id="ARBA00007931"/>
    </source>
</evidence>
<feature type="domain" description="PDZ" evidence="13">
    <location>
        <begin position="146"/>
        <end position="200"/>
    </location>
</feature>
<keyword evidence="15" id="KW-1185">Reference proteome</keyword>
<evidence type="ECO:0000256" key="7">
    <source>
        <dbReference type="ARBA" id="ARBA00022833"/>
    </source>
</evidence>
<comment type="similarity">
    <text evidence="3 11">Belongs to the peptidase M50B family.</text>
</comment>
<dbReference type="NCBIfam" id="TIGR00054">
    <property type="entry name" value="RIP metalloprotease RseP"/>
    <property type="match status" value="1"/>
</dbReference>
<dbReference type="CDD" id="cd06163">
    <property type="entry name" value="S2P-M50_PDZ_RseP-like"/>
    <property type="match status" value="2"/>
</dbReference>
<dbReference type="PANTHER" id="PTHR42837:SF2">
    <property type="entry name" value="MEMBRANE METALLOPROTEASE ARASP2, CHLOROPLASTIC-RELATED"/>
    <property type="match status" value="1"/>
</dbReference>
<keyword evidence="5 11" id="KW-0812">Transmembrane</keyword>
<dbReference type="InterPro" id="IPR001478">
    <property type="entry name" value="PDZ"/>
</dbReference>
<dbReference type="eggNOG" id="COG0750">
    <property type="taxonomic scope" value="Bacteria"/>
</dbReference>
<evidence type="ECO:0000256" key="5">
    <source>
        <dbReference type="ARBA" id="ARBA00022692"/>
    </source>
</evidence>
<feature type="transmembrane region" description="Helical" evidence="11">
    <location>
        <begin position="425"/>
        <end position="444"/>
    </location>
</feature>
<protein>
    <recommendedName>
        <fullName evidence="11">Zinc metalloprotease</fullName>
        <ecNumber evidence="11">3.4.24.-</ecNumber>
    </recommendedName>
</protein>
<reference evidence="14 15" key="1">
    <citation type="submission" date="2008-11" db="EMBL/GenBank/DDBJ databases">
        <title>Draft genome sequence of Bacteroides pectinophilus (ATCC 43243).</title>
        <authorList>
            <person name="Sudarsanam P."/>
            <person name="Ley R."/>
            <person name="Guruge J."/>
            <person name="Turnbaugh P.J."/>
            <person name="Mahowald M."/>
            <person name="Liep D."/>
            <person name="Gordon J."/>
        </authorList>
    </citation>
    <scope>NUCLEOTIDE SEQUENCE [LARGE SCALE GENOMIC DNA]</scope>
    <source>
        <strain evidence="14 15">ATCC 43243</strain>
    </source>
</reference>